<dbReference type="InterPro" id="IPR001623">
    <property type="entry name" value="DnaJ_domain"/>
</dbReference>
<accession>A0A9W8TFA8</accession>
<name>A0A9W8TFA8_9AGAR</name>
<feature type="compositionally biased region" description="Basic and acidic residues" evidence="1">
    <location>
        <begin position="185"/>
        <end position="198"/>
    </location>
</feature>
<dbReference type="SUPFAM" id="SSF46565">
    <property type="entry name" value="Chaperone J-domain"/>
    <property type="match status" value="1"/>
</dbReference>
<dbReference type="GO" id="GO:0051082">
    <property type="term" value="F:unfolded protein binding"/>
    <property type="evidence" value="ECO:0007669"/>
    <property type="project" value="TreeGrafter"/>
</dbReference>
<dbReference type="PANTHER" id="PTHR43948">
    <property type="entry name" value="DNAJ HOMOLOG SUBFAMILY B"/>
    <property type="match status" value="1"/>
</dbReference>
<feature type="region of interest" description="Disordered" evidence="1">
    <location>
        <begin position="63"/>
        <end position="208"/>
    </location>
</feature>
<dbReference type="GO" id="GO:0005634">
    <property type="term" value="C:nucleus"/>
    <property type="evidence" value="ECO:0007669"/>
    <property type="project" value="TreeGrafter"/>
</dbReference>
<dbReference type="GO" id="GO:0044183">
    <property type="term" value="F:protein folding chaperone"/>
    <property type="evidence" value="ECO:0007669"/>
    <property type="project" value="TreeGrafter"/>
</dbReference>
<dbReference type="OrthoDB" id="442087at2759"/>
<feature type="compositionally biased region" description="Pro residues" evidence="1">
    <location>
        <begin position="142"/>
        <end position="154"/>
    </location>
</feature>
<evidence type="ECO:0000259" key="2">
    <source>
        <dbReference type="PROSITE" id="PS50076"/>
    </source>
</evidence>
<evidence type="ECO:0000313" key="4">
    <source>
        <dbReference type="Proteomes" id="UP001148786"/>
    </source>
</evidence>
<sequence>MSTGLYEELGISKDASPEEVRKAYKKKALLTHPDRLPPGATAAEKSEAEENFRRVNNAYEVLHDPKKRSGNEHITRTLPDGRRIRTINGVEQQQQPRGHVSYTDTSKMRSPDPSANRYLTAPPPRSQTMQVASTSRMDYGNPHPPPYPGPPPVIPSYRAPTPQANSHRRSRRASEKYNYSSNPNPDHDMQDRGVQDERHHKKWWSRGH</sequence>
<dbReference type="GO" id="GO:0051087">
    <property type="term" value="F:protein-folding chaperone binding"/>
    <property type="evidence" value="ECO:0007669"/>
    <property type="project" value="TreeGrafter"/>
</dbReference>
<feature type="compositionally biased region" description="Basic and acidic residues" evidence="1">
    <location>
        <begin position="63"/>
        <end position="83"/>
    </location>
</feature>
<dbReference type="AlphaFoldDB" id="A0A9W8TFA8"/>
<evidence type="ECO:0000256" key="1">
    <source>
        <dbReference type="SAM" id="MobiDB-lite"/>
    </source>
</evidence>
<dbReference type="InterPro" id="IPR036869">
    <property type="entry name" value="J_dom_sf"/>
</dbReference>
<reference evidence="3" key="1">
    <citation type="submission" date="2022-07" db="EMBL/GenBank/DDBJ databases">
        <title>Genome Sequence of Agrocybe chaxingu.</title>
        <authorList>
            <person name="Buettner E."/>
        </authorList>
    </citation>
    <scope>NUCLEOTIDE SEQUENCE</scope>
    <source>
        <strain evidence="3">MP-N11</strain>
    </source>
</reference>
<evidence type="ECO:0000313" key="3">
    <source>
        <dbReference type="EMBL" id="KAJ3517758.1"/>
    </source>
</evidence>
<proteinExistence type="predicted"/>
<feature type="domain" description="J" evidence="2">
    <location>
        <begin position="4"/>
        <end position="75"/>
    </location>
</feature>
<dbReference type="EMBL" id="JANKHO010000011">
    <property type="protein sequence ID" value="KAJ3517758.1"/>
    <property type="molecule type" value="Genomic_DNA"/>
</dbReference>
<feature type="compositionally biased region" description="Polar residues" evidence="1">
    <location>
        <begin position="126"/>
        <end position="136"/>
    </location>
</feature>
<keyword evidence="4" id="KW-1185">Reference proteome</keyword>
<comment type="caution">
    <text evidence="3">The sequence shown here is derived from an EMBL/GenBank/DDBJ whole genome shotgun (WGS) entry which is preliminary data.</text>
</comment>
<gene>
    <name evidence="3" type="ORF">NLJ89_g315</name>
</gene>
<organism evidence="3 4">
    <name type="scientific">Agrocybe chaxingu</name>
    <dbReference type="NCBI Taxonomy" id="84603"/>
    <lineage>
        <taxon>Eukaryota</taxon>
        <taxon>Fungi</taxon>
        <taxon>Dikarya</taxon>
        <taxon>Basidiomycota</taxon>
        <taxon>Agaricomycotina</taxon>
        <taxon>Agaricomycetes</taxon>
        <taxon>Agaricomycetidae</taxon>
        <taxon>Agaricales</taxon>
        <taxon>Agaricineae</taxon>
        <taxon>Strophariaceae</taxon>
        <taxon>Agrocybe</taxon>
    </lineage>
</organism>
<dbReference type="Gene3D" id="1.10.287.110">
    <property type="entry name" value="DnaJ domain"/>
    <property type="match status" value="1"/>
</dbReference>
<dbReference type="CDD" id="cd06257">
    <property type="entry name" value="DnaJ"/>
    <property type="match status" value="1"/>
</dbReference>
<protein>
    <recommendedName>
        <fullName evidence="2">J domain-containing protein</fullName>
    </recommendedName>
</protein>
<dbReference type="Proteomes" id="UP001148786">
    <property type="component" value="Unassembled WGS sequence"/>
</dbReference>
<dbReference type="PRINTS" id="PR00625">
    <property type="entry name" value="JDOMAIN"/>
</dbReference>
<dbReference type="PANTHER" id="PTHR43948:SF10">
    <property type="entry name" value="MRJ, ISOFORM E"/>
    <property type="match status" value="1"/>
</dbReference>
<dbReference type="GO" id="GO:0005737">
    <property type="term" value="C:cytoplasm"/>
    <property type="evidence" value="ECO:0007669"/>
    <property type="project" value="TreeGrafter"/>
</dbReference>
<feature type="compositionally biased region" description="Basic residues" evidence="1">
    <location>
        <begin position="199"/>
        <end position="208"/>
    </location>
</feature>
<dbReference type="Pfam" id="PF00226">
    <property type="entry name" value="DnaJ"/>
    <property type="match status" value="1"/>
</dbReference>
<dbReference type="SMART" id="SM00271">
    <property type="entry name" value="DnaJ"/>
    <property type="match status" value="1"/>
</dbReference>
<dbReference type="PROSITE" id="PS50076">
    <property type="entry name" value="DNAJ_2"/>
    <property type="match status" value="1"/>
</dbReference>